<dbReference type="Proteomes" id="UP001318860">
    <property type="component" value="Unassembled WGS sequence"/>
</dbReference>
<proteinExistence type="predicted"/>
<dbReference type="SUPFAM" id="SSF64005">
    <property type="entry name" value="Undecaprenyl diphosphate synthase"/>
    <property type="match status" value="1"/>
</dbReference>
<dbReference type="PANTHER" id="PTHR10291">
    <property type="entry name" value="DEHYDRODOLICHYL DIPHOSPHATE SYNTHASE FAMILY MEMBER"/>
    <property type="match status" value="1"/>
</dbReference>
<dbReference type="InterPro" id="IPR001441">
    <property type="entry name" value="UPP_synth-like"/>
</dbReference>
<dbReference type="Gene3D" id="3.40.1180.10">
    <property type="entry name" value="Decaprenyl diphosphate synthase-like"/>
    <property type="match status" value="1"/>
</dbReference>
<keyword evidence="3" id="KW-1185">Reference proteome</keyword>
<gene>
    <name evidence="2" type="ORF">DH2020_030295</name>
</gene>
<protein>
    <recommendedName>
        <fullName evidence="4">Alkyl transferase</fullName>
    </recommendedName>
</protein>
<keyword evidence="1" id="KW-0808">Transferase</keyword>
<dbReference type="PANTHER" id="PTHR10291:SF45">
    <property type="entry name" value="ALKYL TRANSFERASE"/>
    <property type="match status" value="1"/>
</dbReference>
<dbReference type="Pfam" id="PF01255">
    <property type="entry name" value="Prenyltransf"/>
    <property type="match status" value="1"/>
</dbReference>
<sequence length="205" mass="22653">MLSLQFPVPPTINISFSSHHGNKLLPNKNIIRDAPNNSAKSCNTLINSSLLKFRLAGVPKCATSEIDNQVKTDQIELPEGLVPELMPKHVAIIMDGNRRWAEKRGLPVQLGHRAGGRVIKQLARNCRKHGVQVLTVFTFSTQKLGSPKDIEELIPGRYDITEATKKIAAKVKDGVLQVEDINGTIFESKDHETNGLLAFPGLTYR</sequence>
<accession>A0ABR0VPN5</accession>
<evidence type="ECO:0000256" key="1">
    <source>
        <dbReference type="ARBA" id="ARBA00022679"/>
    </source>
</evidence>
<dbReference type="EMBL" id="JABTTQ020001059">
    <property type="protein sequence ID" value="KAK6135957.1"/>
    <property type="molecule type" value="Genomic_DNA"/>
</dbReference>
<evidence type="ECO:0000313" key="2">
    <source>
        <dbReference type="EMBL" id="KAK6135957.1"/>
    </source>
</evidence>
<reference evidence="2 3" key="1">
    <citation type="journal article" date="2021" name="Comput. Struct. Biotechnol. J.">
        <title>De novo genome assembly of the potent medicinal plant Rehmannia glutinosa using nanopore technology.</title>
        <authorList>
            <person name="Ma L."/>
            <person name="Dong C."/>
            <person name="Song C."/>
            <person name="Wang X."/>
            <person name="Zheng X."/>
            <person name="Niu Y."/>
            <person name="Chen S."/>
            <person name="Feng W."/>
        </authorList>
    </citation>
    <scope>NUCLEOTIDE SEQUENCE [LARGE SCALE GENOMIC DNA]</scope>
    <source>
        <strain evidence="2">DH-2019</strain>
    </source>
</reference>
<dbReference type="InterPro" id="IPR036424">
    <property type="entry name" value="UPP_synth-like_sf"/>
</dbReference>
<comment type="caution">
    <text evidence="2">The sequence shown here is derived from an EMBL/GenBank/DDBJ whole genome shotgun (WGS) entry which is preliminary data.</text>
</comment>
<organism evidence="2 3">
    <name type="scientific">Rehmannia glutinosa</name>
    <name type="common">Chinese foxglove</name>
    <dbReference type="NCBI Taxonomy" id="99300"/>
    <lineage>
        <taxon>Eukaryota</taxon>
        <taxon>Viridiplantae</taxon>
        <taxon>Streptophyta</taxon>
        <taxon>Embryophyta</taxon>
        <taxon>Tracheophyta</taxon>
        <taxon>Spermatophyta</taxon>
        <taxon>Magnoliopsida</taxon>
        <taxon>eudicotyledons</taxon>
        <taxon>Gunneridae</taxon>
        <taxon>Pentapetalae</taxon>
        <taxon>asterids</taxon>
        <taxon>lamiids</taxon>
        <taxon>Lamiales</taxon>
        <taxon>Orobanchaceae</taxon>
        <taxon>Rehmannieae</taxon>
        <taxon>Rehmannia</taxon>
    </lineage>
</organism>
<name>A0ABR0VPN5_REHGL</name>
<evidence type="ECO:0000313" key="3">
    <source>
        <dbReference type="Proteomes" id="UP001318860"/>
    </source>
</evidence>
<evidence type="ECO:0008006" key="4">
    <source>
        <dbReference type="Google" id="ProtNLM"/>
    </source>
</evidence>